<sequence length="86" mass="9066">MERAVAGEFRHAAGRMRANRHQEQTDAAGGPVALAVRPLSYSTSSSNTTLFGTMTGTTIDTAMITIPGEASGVRKVTVPVCGEMRK</sequence>
<comment type="caution">
    <text evidence="2">The sequence shown here is derived from an EMBL/GenBank/DDBJ whole genome shotgun (WGS) entry which is preliminary data.</text>
</comment>
<dbReference type="Proteomes" id="UP001244552">
    <property type="component" value="Unassembled WGS sequence"/>
</dbReference>
<reference evidence="2 3" key="1">
    <citation type="submission" date="2023-07" db="EMBL/GenBank/DDBJ databases">
        <title>Genomic Encyclopedia of Type Strains, Phase IV (KMG-IV): sequencing the most valuable type-strain genomes for metagenomic binning, comparative biology and taxonomic classification.</title>
        <authorList>
            <person name="Goeker M."/>
        </authorList>
    </citation>
    <scope>NUCLEOTIDE SEQUENCE [LARGE SCALE GENOMIC DNA]</scope>
    <source>
        <strain evidence="2 3">DSM 19922</strain>
    </source>
</reference>
<evidence type="ECO:0000313" key="2">
    <source>
        <dbReference type="EMBL" id="MDQ0533831.1"/>
    </source>
</evidence>
<evidence type="ECO:0000256" key="1">
    <source>
        <dbReference type="SAM" id="MobiDB-lite"/>
    </source>
</evidence>
<accession>A0ABU0MK36</accession>
<feature type="region of interest" description="Disordered" evidence="1">
    <location>
        <begin position="1"/>
        <end position="31"/>
    </location>
</feature>
<name>A0ABU0MK36_9PROT</name>
<dbReference type="RefSeq" id="WP_209982277.1">
    <property type="nucleotide sequence ID" value="NZ_JAGINO010000008.1"/>
</dbReference>
<gene>
    <name evidence="2" type="ORF">QO018_002694</name>
</gene>
<feature type="compositionally biased region" description="Basic and acidic residues" evidence="1">
    <location>
        <begin position="1"/>
        <end position="11"/>
    </location>
</feature>
<evidence type="ECO:0000313" key="3">
    <source>
        <dbReference type="Proteomes" id="UP001244552"/>
    </source>
</evidence>
<keyword evidence="3" id="KW-1185">Reference proteome</keyword>
<organism evidence="2 3">
    <name type="scientific">Azospirillum picis</name>
    <dbReference type="NCBI Taxonomy" id="488438"/>
    <lineage>
        <taxon>Bacteria</taxon>
        <taxon>Pseudomonadati</taxon>
        <taxon>Pseudomonadota</taxon>
        <taxon>Alphaproteobacteria</taxon>
        <taxon>Rhodospirillales</taxon>
        <taxon>Azospirillaceae</taxon>
        <taxon>Azospirillum</taxon>
    </lineage>
</organism>
<proteinExistence type="predicted"/>
<dbReference type="EMBL" id="JAUSVU010000008">
    <property type="protein sequence ID" value="MDQ0533831.1"/>
    <property type="molecule type" value="Genomic_DNA"/>
</dbReference>
<protein>
    <submittedName>
        <fullName evidence="2">Uncharacterized protein</fullName>
    </submittedName>
</protein>